<keyword evidence="1" id="KW-0472">Membrane</keyword>
<keyword evidence="1" id="KW-1133">Transmembrane helix</keyword>
<evidence type="ECO:0000256" key="1">
    <source>
        <dbReference type="SAM" id="Phobius"/>
    </source>
</evidence>
<name>A0A0L8FZG8_OCTBM</name>
<reference evidence="2" key="1">
    <citation type="submission" date="2015-07" db="EMBL/GenBank/DDBJ databases">
        <title>MeaNS - Measles Nucleotide Surveillance Program.</title>
        <authorList>
            <person name="Tran T."/>
            <person name="Druce J."/>
        </authorList>
    </citation>
    <scope>NUCLEOTIDE SEQUENCE</scope>
    <source>
        <strain evidence="2">UCB-OBI-ISO-001</strain>
        <tissue evidence="2">Gonad</tissue>
    </source>
</reference>
<protein>
    <submittedName>
        <fullName evidence="2">Uncharacterized protein</fullName>
    </submittedName>
</protein>
<gene>
    <name evidence="2" type="ORF">OCBIM_22003524mg</name>
</gene>
<dbReference type="AlphaFoldDB" id="A0A0L8FZG8"/>
<dbReference type="EMBL" id="KQ425021">
    <property type="protein sequence ID" value="KOF70093.1"/>
    <property type="molecule type" value="Genomic_DNA"/>
</dbReference>
<keyword evidence="1" id="KW-0812">Transmembrane</keyword>
<proteinExistence type="predicted"/>
<feature type="transmembrane region" description="Helical" evidence="1">
    <location>
        <begin position="21"/>
        <end position="39"/>
    </location>
</feature>
<accession>A0A0L8FZG8</accession>
<organism evidence="2">
    <name type="scientific">Octopus bimaculoides</name>
    <name type="common">California two-spotted octopus</name>
    <dbReference type="NCBI Taxonomy" id="37653"/>
    <lineage>
        <taxon>Eukaryota</taxon>
        <taxon>Metazoa</taxon>
        <taxon>Spiralia</taxon>
        <taxon>Lophotrochozoa</taxon>
        <taxon>Mollusca</taxon>
        <taxon>Cephalopoda</taxon>
        <taxon>Coleoidea</taxon>
        <taxon>Octopodiformes</taxon>
        <taxon>Octopoda</taxon>
        <taxon>Incirrata</taxon>
        <taxon>Octopodidae</taxon>
        <taxon>Octopus</taxon>
    </lineage>
</organism>
<sequence length="67" mass="8343">MFIRIRQHRNTYSHRNTKGKHCIFVYIHFECVINFFFAFPHKYYLNREFSGFLLHSVIYFTCSQSHY</sequence>
<evidence type="ECO:0000313" key="2">
    <source>
        <dbReference type="EMBL" id="KOF70093.1"/>
    </source>
</evidence>